<evidence type="ECO:0000256" key="3">
    <source>
        <dbReference type="PIRSR" id="PIRSR611284-1"/>
    </source>
</evidence>
<dbReference type="CDD" id="cd05333">
    <property type="entry name" value="BKR_SDR_c"/>
    <property type="match status" value="1"/>
</dbReference>
<dbReference type="EC" id="1.1.1.100" evidence="5"/>
<dbReference type="PATRIC" id="fig|1277257.4.peg.793"/>
<feature type="binding site" evidence="4">
    <location>
        <position position="187"/>
    </location>
    <ligand>
        <name>NADP(+)</name>
        <dbReference type="ChEBI" id="CHEBI:58349"/>
    </ligand>
</feature>
<feature type="binding site" evidence="4">
    <location>
        <position position="89"/>
    </location>
    <ligand>
        <name>NADP(+)</name>
        <dbReference type="ChEBI" id="CHEBI:58349"/>
    </ligand>
</feature>
<keyword evidence="5" id="KW-0443">Lipid metabolism</keyword>
<dbReference type="PANTHER" id="PTHR42879">
    <property type="entry name" value="3-OXOACYL-(ACYL-CARRIER-PROTEIN) REDUCTASE"/>
    <property type="match status" value="1"/>
</dbReference>
<keyword evidence="5" id="KW-0275">Fatty acid biosynthesis</keyword>
<reference evidence="7 8" key="1">
    <citation type="journal article" date="2015" name="Genome Announc.">
        <title>Complete Genome Sequence of 'Candidatus Liberibacter africanus,' a Bacterium Associated with Citrus Huanglongbing.</title>
        <authorList>
            <person name="Lin H."/>
            <person name="Pietersen G."/>
            <person name="Han C."/>
            <person name="Read D.A."/>
            <person name="Lou B."/>
            <person name="Gupta G."/>
            <person name="Civerolo E.L."/>
        </authorList>
    </citation>
    <scope>NUCLEOTIDE SEQUENCE [LARGE SCALE GENOMIC DNA]</scope>
    <source>
        <strain evidence="7 8">PTSAPSY</strain>
    </source>
</reference>
<proteinExistence type="inferred from homology"/>
<gene>
    <name evidence="7" type="ORF">G293_03690</name>
</gene>
<dbReference type="Gene3D" id="3.40.50.720">
    <property type="entry name" value="NAD(P)-binding Rossmann-like Domain"/>
    <property type="match status" value="1"/>
</dbReference>
<organism evidence="7 8">
    <name type="scientific">Candidatus Liberibacter africanus PTSAPSY</name>
    <dbReference type="NCBI Taxonomy" id="1277257"/>
    <lineage>
        <taxon>Bacteria</taxon>
        <taxon>Pseudomonadati</taxon>
        <taxon>Pseudomonadota</taxon>
        <taxon>Alphaproteobacteria</taxon>
        <taxon>Hyphomicrobiales</taxon>
        <taxon>Rhizobiaceae</taxon>
        <taxon>Liberibacter</taxon>
    </lineage>
</organism>
<feature type="binding site" evidence="4">
    <location>
        <begin position="154"/>
        <end position="158"/>
    </location>
    <ligand>
        <name>NADP(+)</name>
        <dbReference type="ChEBI" id="CHEBI:58349"/>
    </ligand>
</feature>
<dbReference type="SUPFAM" id="SSF51735">
    <property type="entry name" value="NAD(P)-binding Rossmann-fold domains"/>
    <property type="match status" value="1"/>
</dbReference>
<evidence type="ECO:0000256" key="2">
    <source>
        <dbReference type="ARBA" id="ARBA00023002"/>
    </source>
</evidence>
<feature type="binding site" evidence="4">
    <location>
        <position position="38"/>
    </location>
    <ligand>
        <name>NADP(+)</name>
        <dbReference type="ChEBI" id="CHEBI:58349"/>
    </ligand>
</feature>
<keyword evidence="2 5" id="KW-0560">Oxidoreductase</keyword>
<dbReference type="PROSITE" id="PS00061">
    <property type="entry name" value="ADH_SHORT"/>
    <property type="match status" value="1"/>
</dbReference>
<dbReference type="InterPro" id="IPR002347">
    <property type="entry name" value="SDR_fam"/>
</dbReference>
<dbReference type="PRINTS" id="PR00080">
    <property type="entry name" value="SDRFAMILY"/>
</dbReference>
<sequence length="247" mass="26520">MFDLTGKKALVTGASGSIGLAIAKILYQRGASVGLHGTSHEKLQGVAHHFDDTNRFFLFPSNFSDRSSVEDLSTNVAEEMGGVDILVNNAGIVRDALLMRARDEDWDNVLFVNLTSVFLLTRRLIPAMIKKRFGRIINITSVVGFVGNAGQANYCAAKSGLTGFTKALAKETGKRKVTVNCVSPGFIASNMTANLTEEQHQNIISSIPMQCMGNVNDVASAVLYLSSEEASYVTGQTIHVNGGMAMI</sequence>
<dbReference type="NCBIfam" id="NF009466">
    <property type="entry name" value="PRK12826.1-2"/>
    <property type="match status" value="1"/>
</dbReference>
<dbReference type="AlphaFoldDB" id="A0A0G3I397"/>
<comment type="similarity">
    <text evidence="1 5">Belongs to the short-chain dehydrogenases/reductases (SDR) family.</text>
</comment>
<dbReference type="InterPro" id="IPR036291">
    <property type="entry name" value="NAD(P)-bd_dom_sf"/>
</dbReference>
<evidence type="ECO:0000259" key="6">
    <source>
        <dbReference type="SMART" id="SM00822"/>
    </source>
</evidence>
<dbReference type="SMART" id="SM00822">
    <property type="entry name" value="PKS_KR"/>
    <property type="match status" value="1"/>
</dbReference>
<dbReference type="InterPro" id="IPR011284">
    <property type="entry name" value="3oxo_ACP_reduc"/>
</dbReference>
<dbReference type="UniPathway" id="UPA00094"/>
<name>A0A0G3I397_LIBAF</name>
<dbReference type="InterPro" id="IPR057326">
    <property type="entry name" value="KR_dom"/>
</dbReference>
<dbReference type="FunFam" id="3.40.50.720:FF:000173">
    <property type="entry name" value="3-oxoacyl-[acyl-carrier protein] reductase"/>
    <property type="match status" value="1"/>
</dbReference>
<evidence type="ECO:0000313" key="7">
    <source>
        <dbReference type="EMBL" id="AKK20366.1"/>
    </source>
</evidence>
<feature type="domain" description="Ketoreductase" evidence="6">
    <location>
        <begin position="7"/>
        <end position="190"/>
    </location>
</feature>
<keyword evidence="5" id="KW-0444">Lipid biosynthesis</keyword>
<dbReference type="GO" id="GO:0004316">
    <property type="term" value="F:3-oxoacyl-[acyl-carrier-protein] reductase (NADPH) activity"/>
    <property type="evidence" value="ECO:0007669"/>
    <property type="project" value="UniProtKB-UniRule"/>
</dbReference>
<evidence type="ECO:0000313" key="8">
    <source>
        <dbReference type="Proteomes" id="UP000035503"/>
    </source>
</evidence>
<feature type="active site" description="Proton acceptor" evidence="3">
    <location>
        <position position="154"/>
    </location>
</feature>
<dbReference type="EMBL" id="CP004021">
    <property type="protein sequence ID" value="AKK20366.1"/>
    <property type="molecule type" value="Genomic_DNA"/>
</dbReference>
<keyword evidence="8" id="KW-1185">Reference proteome</keyword>
<dbReference type="KEGG" id="lau:G293_03690"/>
<evidence type="ECO:0000256" key="1">
    <source>
        <dbReference type="ARBA" id="ARBA00006484"/>
    </source>
</evidence>
<protein>
    <recommendedName>
        <fullName evidence="5">3-oxoacyl-[acyl-carrier-protein] reductase</fullName>
        <ecNumber evidence="5">1.1.1.100</ecNumber>
    </recommendedName>
</protein>
<dbReference type="GO" id="GO:0006633">
    <property type="term" value="P:fatty acid biosynthetic process"/>
    <property type="evidence" value="ECO:0007669"/>
    <property type="project" value="UniProtKB-UniPathway"/>
</dbReference>
<keyword evidence="5" id="KW-0276">Fatty acid metabolism</keyword>
<dbReference type="PANTHER" id="PTHR42879:SF2">
    <property type="entry name" value="3-OXOACYL-[ACYL-CARRIER-PROTEIN] REDUCTASE FABG"/>
    <property type="match status" value="1"/>
</dbReference>
<dbReference type="Pfam" id="PF13561">
    <property type="entry name" value="adh_short_C2"/>
    <property type="match status" value="1"/>
</dbReference>
<dbReference type="NCBIfam" id="TIGR01830">
    <property type="entry name" value="3oxo_ACP_reduc"/>
    <property type="match status" value="1"/>
</dbReference>
<evidence type="ECO:0000256" key="4">
    <source>
        <dbReference type="PIRSR" id="PIRSR611284-2"/>
    </source>
</evidence>
<comment type="pathway">
    <text evidence="5">Lipid metabolism; fatty acid biosynthesis.</text>
</comment>
<evidence type="ECO:0000256" key="5">
    <source>
        <dbReference type="RuleBase" id="RU366074"/>
    </source>
</evidence>
<accession>A0A0G3I397</accession>
<dbReference type="OrthoDB" id="9804774at2"/>
<dbReference type="RefSeq" id="WP_047264358.1">
    <property type="nucleotide sequence ID" value="NZ_CP004021.1"/>
</dbReference>
<comment type="catalytic activity">
    <reaction evidence="5">
        <text>a (3R)-hydroxyacyl-[ACP] + NADP(+) = a 3-oxoacyl-[ACP] + NADPH + H(+)</text>
        <dbReference type="Rhea" id="RHEA:17397"/>
        <dbReference type="Rhea" id="RHEA-COMP:9916"/>
        <dbReference type="Rhea" id="RHEA-COMP:9945"/>
        <dbReference type="ChEBI" id="CHEBI:15378"/>
        <dbReference type="ChEBI" id="CHEBI:57783"/>
        <dbReference type="ChEBI" id="CHEBI:58349"/>
        <dbReference type="ChEBI" id="CHEBI:78776"/>
        <dbReference type="ChEBI" id="CHEBI:78827"/>
        <dbReference type="EC" id="1.1.1.100"/>
    </reaction>
</comment>
<dbReference type="STRING" id="1277257.G293_03690"/>
<dbReference type="Proteomes" id="UP000035503">
    <property type="component" value="Chromosome"/>
</dbReference>
<comment type="function">
    <text evidence="5">Catalyzes the NADPH-dependent reduction of beta-ketoacyl-ACP substrates to beta-hydroxyacyl-ACP products, the first reductive step in the elongation cycle of fatty acid biosynthesis.</text>
</comment>
<dbReference type="PRINTS" id="PR00081">
    <property type="entry name" value="GDHRDH"/>
</dbReference>
<dbReference type="GO" id="GO:0051287">
    <property type="term" value="F:NAD binding"/>
    <property type="evidence" value="ECO:0007669"/>
    <property type="project" value="UniProtKB-UniRule"/>
</dbReference>
<dbReference type="InterPro" id="IPR020904">
    <property type="entry name" value="Sc_DH/Rdtase_CS"/>
</dbReference>
<keyword evidence="4 5" id="KW-0521">NADP</keyword>
<comment type="subunit">
    <text evidence="5">Homotetramer.</text>
</comment>
<dbReference type="InterPro" id="IPR050259">
    <property type="entry name" value="SDR"/>
</dbReference>